<sequence>MSQNNHRKSSKFQRVFVRVSFVHRPKGFHFISFHR</sequence>
<evidence type="ECO:0000313" key="1">
    <source>
        <dbReference type="EMBL" id="TYH34502.1"/>
    </source>
</evidence>
<dbReference type="EMBL" id="CM017635">
    <property type="protein sequence ID" value="TYH34502.1"/>
    <property type="molecule type" value="Genomic_DNA"/>
</dbReference>
<proteinExistence type="predicted"/>
<organism evidence="1 2">
    <name type="scientific">Gossypium tomentosum</name>
    <name type="common">Hawaiian cotton</name>
    <name type="synonym">Gossypium sandvicense</name>
    <dbReference type="NCBI Taxonomy" id="34277"/>
    <lineage>
        <taxon>Eukaryota</taxon>
        <taxon>Viridiplantae</taxon>
        <taxon>Streptophyta</taxon>
        <taxon>Embryophyta</taxon>
        <taxon>Tracheophyta</taxon>
        <taxon>Spermatophyta</taxon>
        <taxon>Magnoliopsida</taxon>
        <taxon>eudicotyledons</taxon>
        <taxon>Gunneridae</taxon>
        <taxon>Pentapetalae</taxon>
        <taxon>rosids</taxon>
        <taxon>malvids</taxon>
        <taxon>Malvales</taxon>
        <taxon>Malvaceae</taxon>
        <taxon>Malvoideae</taxon>
        <taxon>Gossypium</taxon>
    </lineage>
</organism>
<accession>A0A5D2HWG4</accession>
<keyword evidence="2" id="KW-1185">Reference proteome</keyword>
<gene>
    <name evidence="1" type="ORF">ES332_D13G132500v1</name>
</gene>
<dbReference type="Proteomes" id="UP000322667">
    <property type="component" value="Chromosome D13"/>
</dbReference>
<protein>
    <submittedName>
        <fullName evidence="1">Uncharacterized protein</fullName>
    </submittedName>
</protein>
<dbReference type="AlphaFoldDB" id="A0A5D2HWG4"/>
<reference evidence="1 2" key="1">
    <citation type="submission" date="2019-07" db="EMBL/GenBank/DDBJ databases">
        <title>WGS assembly of Gossypium tomentosum.</title>
        <authorList>
            <person name="Chen Z.J."/>
            <person name="Sreedasyam A."/>
            <person name="Ando A."/>
            <person name="Song Q."/>
            <person name="De L."/>
            <person name="Hulse-Kemp A."/>
            <person name="Ding M."/>
            <person name="Ye W."/>
            <person name="Kirkbride R."/>
            <person name="Jenkins J."/>
            <person name="Plott C."/>
            <person name="Lovell J."/>
            <person name="Lin Y.-M."/>
            <person name="Vaughn R."/>
            <person name="Liu B."/>
            <person name="Li W."/>
            <person name="Simpson S."/>
            <person name="Scheffler B."/>
            <person name="Saski C."/>
            <person name="Grover C."/>
            <person name="Hu G."/>
            <person name="Conover J."/>
            <person name="Carlson J."/>
            <person name="Shu S."/>
            <person name="Boston L."/>
            <person name="Williams M."/>
            <person name="Peterson D."/>
            <person name="Mcgee K."/>
            <person name="Jones D."/>
            <person name="Wendel J."/>
            <person name="Stelly D."/>
            <person name="Grimwood J."/>
            <person name="Schmutz J."/>
        </authorList>
    </citation>
    <scope>NUCLEOTIDE SEQUENCE [LARGE SCALE GENOMIC DNA]</scope>
    <source>
        <strain evidence="1">7179.01</strain>
    </source>
</reference>
<evidence type="ECO:0000313" key="2">
    <source>
        <dbReference type="Proteomes" id="UP000322667"/>
    </source>
</evidence>
<name>A0A5D2HWG4_GOSTO</name>